<gene>
    <name evidence="2" type="ORF">HZU72_05710</name>
</gene>
<evidence type="ECO:0000256" key="1">
    <source>
        <dbReference type="SAM" id="MobiDB-lite"/>
    </source>
</evidence>
<comment type="caution">
    <text evidence="2">The sequence shown here is derived from an EMBL/GenBank/DDBJ whole genome shotgun (WGS) entry which is preliminary data.</text>
</comment>
<evidence type="ECO:0000313" key="2">
    <source>
        <dbReference type="EMBL" id="NYT71924.1"/>
    </source>
</evidence>
<accession>A0A7Z0N5E9</accession>
<proteinExistence type="predicted"/>
<feature type="compositionally biased region" description="Basic and acidic residues" evidence="1">
    <location>
        <begin position="47"/>
        <end position="68"/>
    </location>
</feature>
<protein>
    <submittedName>
        <fullName evidence="2">Uncharacterized protein</fullName>
    </submittedName>
</protein>
<dbReference type="Proteomes" id="UP000520876">
    <property type="component" value="Unassembled WGS sequence"/>
</dbReference>
<dbReference type="AlphaFoldDB" id="A0A7Z0N5E9"/>
<sequence length="109" mass="11528">MLVKEMSRKAALVGFAIGLIASPLVMAQSSIELNQDRSADPGIIGKPETHAASKPDHVAAGELNRDEGDSLDFSPSSSRASSNEKGAATRREGYSPGELNRDEGNSTDW</sequence>
<organism evidence="2 3">
    <name type="scientific">Vreelandella sedimenti</name>
    <dbReference type="NCBI Taxonomy" id="2729618"/>
    <lineage>
        <taxon>Bacteria</taxon>
        <taxon>Pseudomonadati</taxon>
        <taxon>Pseudomonadota</taxon>
        <taxon>Gammaproteobacteria</taxon>
        <taxon>Oceanospirillales</taxon>
        <taxon>Halomonadaceae</taxon>
        <taxon>Vreelandella</taxon>
    </lineage>
</organism>
<reference evidence="2 3" key="1">
    <citation type="submission" date="2020-07" db="EMBL/GenBank/DDBJ databases">
        <title>Halomonas sp. QX-2 draft genome sequence.</title>
        <authorList>
            <person name="Qiu X."/>
        </authorList>
    </citation>
    <scope>NUCLEOTIDE SEQUENCE [LARGE SCALE GENOMIC DNA]</scope>
    <source>
        <strain evidence="2 3">QX-2</strain>
    </source>
</reference>
<dbReference type="RefSeq" id="WP_180090935.1">
    <property type="nucleotide sequence ID" value="NZ_CAXAZJ010000006.1"/>
</dbReference>
<name>A0A7Z0N5E9_9GAMM</name>
<feature type="compositionally biased region" description="Polar residues" evidence="1">
    <location>
        <begin position="73"/>
        <end position="84"/>
    </location>
</feature>
<keyword evidence="3" id="KW-1185">Reference proteome</keyword>
<evidence type="ECO:0000313" key="3">
    <source>
        <dbReference type="Proteomes" id="UP000520876"/>
    </source>
</evidence>
<feature type="region of interest" description="Disordered" evidence="1">
    <location>
        <begin position="37"/>
        <end position="109"/>
    </location>
</feature>
<dbReference type="EMBL" id="JACCGK010000004">
    <property type="protein sequence ID" value="NYT71924.1"/>
    <property type="molecule type" value="Genomic_DNA"/>
</dbReference>
<feature type="compositionally biased region" description="Basic and acidic residues" evidence="1">
    <location>
        <begin position="87"/>
        <end position="109"/>
    </location>
</feature>